<evidence type="ECO:0000256" key="1">
    <source>
        <dbReference type="SAM" id="MobiDB-lite"/>
    </source>
</evidence>
<reference evidence="2 3" key="1">
    <citation type="journal article" date="2016" name="BMC Genomics">
        <title>Comparative genomics reveals Cyclospora cayetanensis possesses coccidia-like metabolism and invasion components but unique surface antigens.</title>
        <authorList>
            <person name="Liu S."/>
            <person name="Wang L."/>
            <person name="Zheng H."/>
            <person name="Xu Z."/>
            <person name="Roellig D.M."/>
            <person name="Li N."/>
            <person name="Frace M.A."/>
            <person name="Tang K."/>
            <person name="Arrowood M.J."/>
            <person name="Moss D.M."/>
            <person name="Zhang L."/>
            <person name="Feng Y."/>
            <person name="Xiao L."/>
        </authorList>
    </citation>
    <scope>NUCLEOTIDE SEQUENCE [LARGE SCALE GENOMIC DNA]</scope>
    <source>
        <strain evidence="2 3">CHN_HEN01</strain>
    </source>
</reference>
<feature type="region of interest" description="Disordered" evidence="1">
    <location>
        <begin position="1"/>
        <end position="40"/>
    </location>
</feature>
<dbReference type="Proteomes" id="UP000095192">
    <property type="component" value="Unassembled WGS sequence"/>
</dbReference>
<keyword evidence="3" id="KW-1185">Reference proteome</keyword>
<evidence type="ECO:0000313" key="2">
    <source>
        <dbReference type="EMBL" id="OEH79989.1"/>
    </source>
</evidence>
<dbReference type="InParanoid" id="A0A1D3D976"/>
<dbReference type="EMBL" id="JROU02000216">
    <property type="protein sequence ID" value="OEH79989.1"/>
    <property type="molecule type" value="Genomic_DNA"/>
</dbReference>
<comment type="caution">
    <text evidence="2">The sequence shown here is derived from an EMBL/GenBank/DDBJ whole genome shotgun (WGS) entry which is preliminary data.</text>
</comment>
<gene>
    <name evidence="2" type="ORF">cyc_00971</name>
</gene>
<sequence length="91" mass="10329">MPESMQSQTEGEREEGVDCCSNVCPRSGGMHLSTKAKTSPSWSWRIYNRSIFTNEHREARRKDSSQQPRRNGEGLMPPGWLGRHSAHNPCT</sequence>
<feature type="compositionally biased region" description="Basic and acidic residues" evidence="1">
    <location>
        <begin position="54"/>
        <end position="64"/>
    </location>
</feature>
<name>A0A1D3D976_9EIME</name>
<feature type="region of interest" description="Disordered" evidence="1">
    <location>
        <begin position="53"/>
        <end position="91"/>
    </location>
</feature>
<accession>A0A1D3D976</accession>
<proteinExistence type="predicted"/>
<evidence type="ECO:0000313" key="3">
    <source>
        <dbReference type="Proteomes" id="UP000095192"/>
    </source>
</evidence>
<dbReference type="AlphaFoldDB" id="A0A1D3D976"/>
<dbReference type="VEuPathDB" id="ToxoDB:cyc_00971"/>
<protein>
    <submittedName>
        <fullName evidence="2">Uncharacterized protein</fullName>
    </submittedName>
</protein>
<organism evidence="2 3">
    <name type="scientific">Cyclospora cayetanensis</name>
    <dbReference type="NCBI Taxonomy" id="88456"/>
    <lineage>
        <taxon>Eukaryota</taxon>
        <taxon>Sar</taxon>
        <taxon>Alveolata</taxon>
        <taxon>Apicomplexa</taxon>
        <taxon>Conoidasida</taxon>
        <taxon>Coccidia</taxon>
        <taxon>Eucoccidiorida</taxon>
        <taxon>Eimeriorina</taxon>
        <taxon>Eimeriidae</taxon>
        <taxon>Cyclospora</taxon>
    </lineage>
</organism>